<evidence type="ECO:0000256" key="1">
    <source>
        <dbReference type="ARBA" id="ARBA00001938"/>
    </source>
</evidence>
<dbReference type="Gene3D" id="2.40.50.100">
    <property type="match status" value="1"/>
</dbReference>
<dbReference type="PANTHER" id="PTHR43178">
    <property type="entry name" value="DIHYDROLIPOAMIDE ACETYLTRANSFERASE COMPONENT OF PYRUVATE DEHYDROGENASE COMPLEX"/>
    <property type="match status" value="1"/>
</dbReference>
<dbReference type="AlphaFoldDB" id="B9TM06"/>
<keyword evidence="9" id="KW-0670">Pyruvate</keyword>
<evidence type="ECO:0000256" key="2">
    <source>
        <dbReference type="ARBA" id="ARBA00007317"/>
    </source>
</evidence>
<feature type="domain" description="Peripheral subunit-binding (PSBD)" evidence="8">
    <location>
        <begin position="85"/>
        <end position="122"/>
    </location>
</feature>
<dbReference type="InterPro" id="IPR001078">
    <property type="entry name" value="2-oxoacid_DH_actylTfrase"/>
</dbReference>
<proteinExistence type="inferred from homology"/>
<gene>
    <name evidence="9" type="ORF">RCOM_2111950</name>
</gene>
<dbReference type="GO" id="GO:0006086">
    <property type="term" value="P:pyruvate decarboxylation to acetyl-CoA"/>
    <property type="evidence" value="ECO:0000318"/>
    <property type="project" value="GO_Central"/>
</dbReference>
<keyword evidence="5 6" id="KW-0012">Acyltransferase</keyword>
<dbReference type="Pfam" id="PF00364">
    <property type="entry name" value="Biotin_lipoyl"/>
    <property type="match status" value="1"/>
</dbReference>
<evidence type="ECO:0000256" key="5">
    <source>
        <dbReference type="ARBA" id="ARBA00023315"/>
    </source>
</evidence>
<dbReference type="Proteomes" id="UP000008311">
    <property type="component" value="Unassembled WGS sequence"/>
</dbReference>
<dbReference type="InterPro" id="IPR000089">
    <property type="entry name" value="Biotin_lipoyl"/>
</dbReference>
<dbReference type="FunFam" id="3.30.559.10:FF:000004">
    <property type="entry name" value="Acetyltransferase component of pyruvate dehydrogenase complex"/>
    <property type="match status" value="1"/>
</dbReference>
<dbReference type="InterPro" id="IPR011053">
    <property type="entry name" value="Single_hybrid_motif"/>
</dbReference>
<dbReference type="InterPro" id="IPR050743">
    <property type="entry name" value="2-oxoacid_DH_E2_comp"/>
</dbReference>
<keyword evidence="3 6" id="KW-0808">Transferase</keyword>
<dbReference type="GO" id="GO:0045254">
    <property type="term" value="C:pyruvate dehydrogenase complex"/>
    <property type="evidence" value="ECO:0000318"/>
    <property type="project" value="GO_Central"/>
</dbReference>
<feature type="region of interest" description="Disordered" evidence="7">
    <location>
        <begin position="32"/>
        <end position="84"/>
    </location>
</feature>
<dbReference type="InterPro" id="IPR023213">
    <property type="entry name" value="CAT-like_dom_sf"/>
</dbReference>
<evidence type="ECO:0000313" key="10">
    <source>
        <dbReference type="Proteomes" id="UP000008311"/>
    </source>
</evidence>
<dbReference type="eggNOG" id="KOG0558">
    <property type="taxonomic scope" value="Eukaryota"/>
</dbReference>
<evidence type="ECO:0000256" key="7">
    <source>
        <dbReference type="SAM" id="MobiDB-lite"/>
    </source>
</evidence>
<keyword evidence="10" id="KW-1185">Reference proteome</keyword>
<evidence type="ECO:0000256" key="6">
    <source>
        <dbReference type="RuleBase" id="RU003423"/>
    </source>
</evidence>
<dbReference type="Gene3D" id="4.10.320.10">
    <property type="entry name" value="E3-binding domain"/>
    <property type="match status" value="1"/>
</dbReference>
<comment type="cofactor">
    <cofactor evidence="1 6">
        <name>(R)-lipoate</name>
        <dbReference type="ChEBI" id="CHEBI:83088"/>
    </cofactor>
</comment>
<organism evidence="9 10">
    <name type="scientific">Ricinus communis</name>
    <name type="common">Castor bean</name>
    <dbReference type="NCBI Taxonomy" id="3988"/>
    <lineage>
        <taxon>Eukaryota</taxon>
        <taxon>Viridiplantae</taxon>
        <taxon>Streptophyta</taxon>
        <taxon>Embryophyta</taxon>
        <taxon>Tracheophyta</taxon>
        <taxon>Spermatophyta</taxon>
        <taxon>Magnoliopsida</taxon>
        <taxon>eudicotyledons</taxon>
        <taxon>Gunneridae</taxon>
        <taxon>Pentapetalae</taxon>
        <taxon>rosids</taxon>
        <taxon>fabids</taxon>
        <taxon>Malpighiales</taxon>
        <taxon>Euphorbiaceae</taxon>
        <taxon>Acalyphoideae</taxon>
        <taxon>Acalypheae</taxon>
        <taxon>Ricinus</taxon>
    </lineage>
</organism>
<dbReference type="SUPFAM" id="SSF47005">
    <property type="entry name" value="Peripheral subunit-binding domain of 2-oxo acid dehydrogenase complex"/>
    <property type="match status" value="1"/>
</dbReference>
<dbReference type="SUPFAM" id="SSF52777">
    <property type="entry name" value="CoA-dependent acyltransferases"/>
    <property type="match status" value="1"/>
</dbReference>
<dbReference type="PROSITE" id="PS51826">
    <property type="entry name" value="PSBD"/>
    <property type="match status" value="1"/>
</dbReference>
<evidence type="ECO:0000259" key="8">
    <source>
        <dbReference type="PROSITE" id="PS51826"/>
    </source>
</evidence>
<dbReference type="Gene3D" id="3.30.559.10">
    <property type="entry name" value="Chloramphenicol acetyltransferase-like domain"/>
    <property type="match status" value="1"/>
</dbReference>
<dbReference type="SUPFAM" id="SSF51230">
    <property type="entry name" value="Single hybrid motif"/>
    <property type="match status" value="1"/>
</dbReference>
<evidence type="ECO:0000313" key="9">
    <source>
        <dbReference type="EMBL" id="EEF23108.1"/>
    </source>
</evidence>
<reference evidence="10" key="1">
    <citation type="journal article" date="2010" name="Nat. Biotechnol.">
        <title>Draft genome sequence of the oilseed species Ricinus communis.</title>
        <authorList>
            <person name="Chan A.P."/>
            <person name="Crabtree J."/>
            <person name="Zhao Q."/>
            <person name="Lorenzi H."/>
            <person name="Orvis J."/>
            <person name="Puiu D."/>
            <person name="Melake-Berhan A."/>
            <person name="Jones K.M."/>
            <person name="Redman J."/>
            <person name="Chen G."/>
            <person name="Cahoon E.B."/>
            <person name="Gedil M."/>
            <person name="Stanke M."/>
            <person name="Haas B.J."/>
            <person name="Wortman J.R."/>
            <person name="Fraser-Liggett C.M."/>
            <person name="Ravel J."/>
            <person name="Rabinowicz P.D."/>
        </authorList>
    </citation>
    <scope>NUCLEOTIDE SEQUENCE [LARGE SCALE GENOMIC DNA]</scope>
    <source>
        <strain evidence="10">cv. Hale</strain>
    </source>
</reference>
<accession>B9TM06</accession>
<name>B9TM06_RICCO</name>
<dbReference type="EMBL" id="EQ987823">
    <property type="protein sequence ID" value="EEF23108.1"/>
    <property type="molecule type" value="Genomic_DNA"/>
</dbReference>
<sequence>MEIPAPKAGIVRALKVKVGDKVSAGSALIDLETGGGAASAPPAPAPAPAAAPSVASKDIPQPSFSPAAATAPRPKPEAVQDGDVYAGPAVRRLAREMGIDLTRVSGSGPKNRIQKDDVKKFVKELMENRAPTRATSGAGIPTVPEIDFAQFGPVDVQPLTALQKAIVSNMHRAWLNVPHVTQWDDADITELEAFRETLKADAEKRGVKLSPLPFVFKAVAAALKMNPKFCASLHADGTSIVYKHYGHIGMAVDTPAGLVVPVVRDADKKSVWDLAAETAELAQKAKDRKLKAAEMQGACFTISSLGNIGGLGFTPIVNTPEVGILGVSKLT</sequence>
<dbReference type="InParanoid" id="B9TM06"/>
<keyword evidence="4 6" id="KW-0450">Lipoyl</keyword>
<dbReference type="Pfam" id="PF02817">
    <property type="entry name" value="E3_binding"/>
    <property type="match status" value="1"/>
</dbReference>
<dbReference type="Pfam" id="PF00198">
    <property type="entry name" value="2-oxoacid_dh"/>
    <property type="match status" value="1"/>
</dbReference>
<dbReference type="GO" id="GO:0004742">
    <property type="term" value="F:dihydrolipoyllysine-residue acetyltransferase activity"/>
    <property type="evidence" value="ECO:0000318"/>
    <property type="project" value="GO_Central"/>
</dbReference>
<dbReference type="STRING" id="3988.B9TM06"/>
<dbReference type="PANTHER" id="PTHR43178:SF2">
    <property type="entry name" value="DIHYDROLIPOYLLYSINE-RESIDUE ACETYLTRANSFERASE COMPONENT OF PYRUVATE DEHYDROGENASE COMPLEX"/>
    <property type="match status" value="1"/>
</dbReference>
<evidence type="ECO:0000256" key="4">
    <source>
        <dbReference type="ARBA" id="ARBA00022823"/>
    </source>
</evidence>
<evidence type="ECO:0000256" key="3">
    <source>
        <dbReference type="ARBA" id="ARBA00022679"/>
    </source>
</evidence>
<dbReference type="EC" id="2.3.1.-" evidence="6"/>
<dbReference type="InterPro" id="IPR004167">
    <property type="entry name" value="PSBD"/>
</dbReference>
<protein>
    <recommendedName>
        <fullName evidence="6">Dihydrolipoamide acetyltransferase component of pyruvate dehydrogenase complex</fullName>
        <ecNumber evidence="6">2.3.1.-</ecNumber>
    </recommendedName>
</protein>
<dbReference type="InterPro" id="IPR036625">
    <property type="entry name" value="E3-bd_dom_sf"/>
</dbReference>
<comment type="similarity">
    <text evidence="2 6">Belongs to the 2-oxoacid dehydrogenase family.</text>
</comment>